<keyword evidence="4" id="KW-1185">Reference proteome</keyword>
<protein>
    <recommendedName>
        <fullName evidence="2">Bacteriophage Mx8 p63 C-terminal domain-containing protein</fullName>
    </recommendedName>
</protein>
<evidence type="ECO:0000256" key="1">
    <source>
        <dbReference type="SAM" id="MobiDB-lite"/>
    </source>
</evidence>
<reference evidence="3" key="1">
    <citation type="submission" date="2021-06" db="EMBL/GenBank/DDBJ databases">
        <authorList>
            <person name="Criscuolo A."/>
        </authorList>
    </citation>
    <scope>NUCLEOTIDE SEQUENCE</scope>
    <source>
        <strain evidence="3">CIP111803</strain>
    </source>
</reference>
<dbReference type="Pfam" id="PF10546">
    <property type="entry name" value="P63C"/>
    <property type="match status" value="1"/>
</dbReference>
<comment type="caution">
    <text evidence="3">The sequence shown here is derived from an EMBL/GenBank/DDBJ whole genome shotgun (WGS) entry which is preliminary data.</text>
</comment>
<sequence>MSEMKGSAGGKALASKLSPEQRSASARRAAEARWNSEPPKEIIAGSPDRPIRIGDQAIECYVLSDGTRVLTQGSLLTALGRSPRLAGNKDGDAELPPILQGKALRPFIPDEIISDAMPIPFKHPSGFKASGYRAELLPKLCNVYLSANDAKALPPNQVATARAAEVLVRGLSIVGITALVDEATGYQEQRAKDALATILEAYVAEELQPWVKTFDPQFYKQMCRLRGIPFDPSSVKKPQYFGNLTNNIVYRRIAPGVFEEIKAERERDAKKKRARMHQQLTQDVGHPKLREHIASVTTVMRLNEDWNSFIAMLDKVHPIIDPNMPPPLFEDDGIGL</sequence>
<gene>
    <name evidence="3" type="ORF">LEUCIP111803_02508</name>
</gene>
<dbReference type="EMBL" id="CAJVAP010000045">
    <property type="protein sequence ID" value="CAG7622354.1"/>
    <property type="molecule type" value="Genomic_DNA"/>
</dbReference>
<evidence type="ECO:0000259" key="2">
    <source>
        <dbReference type="Pfam" id="PF10546"/>
    </source>
</evidence>
<dbReference type="RefSeq" id="WP_218116420.1">
    <property type="nucleotide sequence ID" value="NZ_CAJVAP010000045.1"/>
</dbReference>
<feature type="domain" description="Bacteriophage Mx8 p63 C-terminal" evidence="2">
    <location>
        <begin position="198"/>
        <end position="289"/>
    </location>
</feature>
<proteinExistence type="predicted"/>
<evidence type="ECO:0000313" key="3">
    <source>
        <dbReference type="EMBL" id="CAG7622354.1"/>
    </source>
</evidence>
<feature type="region of interest" description="Disordered" evidence="1">
    <location>
        <begin position="1"/>
        <end position="48"/>
    </location>
</feature>
<dbReference type="AlphaFoldDB" id="A0A916NPN4"/>
<accession>A0A916NPN4</accession>
<dbReference type="Proteomes" id="UP000693892">
    <property type="component" value="Unassembled WGS sequence"/>
</dbReference>
<evidence type="ECO:0000313" key="4">
    <source>
        <dbReference type="Proteomes" id="UP000693892"/>
    </source>
</evidence>
<organism evidence="3 4">
    <name type="scientific">Leucobacter soli</name>
    <dbReference type="NCBI Taxonomy" id="2812850"/>
    <lineage>
        <taxon>Bacteria</taxon>
        <taxon>Bacillati</taxon>
        <taxon>Actinomycetota</taxon>
        <taxon>Actinomycetes</taxon>
        <taxon>Micrococcales</taxon>
        <taxon>Microbacteriaceae</taxon>
        <taxon>Leucobacter</taxon>
    </lineage>
</organism>
<dbReference type="InterPro" id="IPR018874">
    <property type="entry name" value="Phage_Mx8_p63_C"/>
</dbReference>
<name>A0A916NPN4_9MICO</name>